<proteinExistence type="predicted"/>
<accession>A0A263D8Z5</accession>
<dbReference type="GO" id="GO:0008703">
    <property type="term" value="F:5-amino-6-(5-phosphoribosylamino)uracil reductase activity"/>
    <property type="evidence" value="ECO:0007669"/>
    <property type="project" value="InterPro"/>
</dbReference>
<dbReference type="Pfam" id="PF01872">
    <property type="entry name" value="RibD_C"/>
    <property type="match status" value="1"/>
</dbReference>
<reference evidence="2 3" key="1">
    <citation type="submission" date="2017-07" db="EMBL/GenBank/DDBJ databases">
        <title>Amycolatopsis antarcticus sp. nov., isolated from the surface of an Antarcticus brown macroalga.</title>
        <authorList>
            <person name="Wang J."/>
            <person name="Leiva S."/>
            <person name="Huang J."/>
            <person name="Huang Y."/>
        </authorList>
    </citation>
    <scope>NUCLEOTIDE SEQUENCE [LARGE SCALE GENOMIC DNA]</scope>
    <source>
        <strain evidence="2 3">AU-G6</strain>
    </source>
</reference>
<evidence type="ECO:0000313" key="3">
    <source>
        <dbReference type="Proteomes" id="UP000242444"/>
    </source>
</evidence>
<dbReference type="InParanoid" id="A0A263D8Z5"/>
<sequence length="194" mass="20968">MRKLTYFVASSIDGFIAGPDGTDPSGPDGLFVFEGGHIANIIDEWSDILPGPAREALGIDPPNQRFDTVLEGRASYEVGLAAGVDDAYPHLEHYVFSRTLTECPGPKVRLVSGDPVEKARELKRQDGLGIWLVGGGTLANALRPEIDELVVKLHPVVLGAGIPLFRGGFDHQRFDLTGTTVFDSGVTHLTYTKR</sequence>
<dbReference type="Proteomes" id="UP000242444">
    <property type="component" value="Unassembled WGS sequence"/>
</dbReference>
<dbReference type="Gene3D" id="3.40.430.10">
    <property type="entry name" value="Dihydrofolate Reductase, subunit A"/>
    <property type="match status" value="1"/>
</dbReference>
<dbReference type="PANTHER" id="PTHR38011:SF11">
    <property type="entry name" value="2,5-DIAMINO-6-RIBOSYLAMINO-4(3H)-PYRIMIDINONE 5'-PHOSPHATE REDUCTASE"/>
    <property type="match status" value="1"/>
</dbReference>
<evidence type="ECO:0000313" key="2">
    <source>
        <dbReference type="EMBL" id="OZM74982.1"/>
    </source>
</evidence>
<feature type="domain" description="Bacterial bifunctional deaminase-reductase C-terminal" evidence="1">
    <location>
        <begin position="2"/>
        <end position="186"/>
    </location>
</feature>
<name>A0A263D8Z5_9PSEU</name>
<evidence type="ECO:0000259" key="1">
    <source>
        <dbReference type="Pfam" id="PF01872"/>
    </source>
</evidence>
<dbReference type="OrthoDB" id="195113at2"/>
<dbReference type="GO" id="GO:0009231">
    <property type="term" value="P:riboflavin biosynthetic process"/>
    <property type="evidence" value="ECO:0007669"/>
    <property type="project" value="InterPro"/>
</dbReference>
<comment type="caution">
    <text evidence="2">The sequence shown here is derived from an EMBL/GenBank/DDBJ whole genome shotgun (WGS) entry which is preliminary data.</text>
</comment>
<dbReference type="InterPro" id="IPR024072">
    <property type="entry name" value="DHFR-like_dom_sf"/>
</dbReference>
<dbReference type="InterPro" id="IPR002734">
    <property type="entry name" value="RibDG_C"/>
</dbReference>
<dbReference type="SUPFAM" id="SSF53597">
    <property type="entry name" value="Dihydrofolate reductase-like"/>
    <property type="match status" value="1"/>
</dbReference>
<dbReference type="RefSeq" id="WP_094860763.1">
    <property type="nucleotide sequence ID" value="NZ_NKYE01000001.1"/>
</dbReference>
<gene>
    <name evidence="2" type="ORF">CFN78_01970</name>
</gene>
<dbReference type="PANTHER" id="PTHR38011">
    <property type="entry name" value="DIHYDROFOLATE REDUCTASE FAMILY PROTEIN (AFU_ORTHOLOGUE AFUA_8G06820)"/>
    <property type="match status" value="1"/>
</dbReference>
<protein>
    <submittedName>
        <fullName evidence="2">Deaminase</fullName>
    </submittedName>
</protein>
<dbReference type="InterPro" id="IPR050765">
    <property type="entry name" value="Riboflavin_Biosynth_HTPR"/>
</dbReference>
<dbReference type="EMBL" id="NKYE01000001">
    <property type="protein sequence ID" value="OZM74982.1"/>
    <property type="molecule type" value="Genomic_DNA"/>
</dbReference>
<organism evidence="2 3">
    <name type="scientific">Amycolatopsis antarctica</name>
    <dbReference type="NCBI Taxonomy" id="1854586"/>
    <lineage>
        <taxon>Bacteria</taxon>
        <taxon>Bacillati</taxon>
        <taxon>Actinomycetota</taxon>
        <taxon>Actinomycetes</taxon>
        <taxon>Pseudonocardiales</taxon>
        <taxon>Pseudonocardiaceae</taxon>
        <taxon>Amycolatopsis</taxon>
    </lineage>
</organism>
<keyword evidence="3" id="KW-1185">Reference proteome</keyword>
<dbReference type="AlphaFoldDB" id="A0A263D8Z5"/>